<feature type="region of interest" description="Disordered" evidence="6">
    <location>
        <begin position="295"/>
        <end position="325"/>
    </location>
</feature>
<keyword evidence="4" id="KW-0498">Mitosis</keyword>
<comment type="similarity">
    <text evidence="1">Belongs to the BORA family.</text>
</comment>
<dbReference type="GO" id="GO:0051301">
    <property type="term" value="P:cell division"/>
    <property type="evidence" value="ECO:0007669"/>
    <property type="project" value="UniProtKB-KW"/>
</dbReference>
<dbReference type="OrthoDB" id="10020858at2759"/>
<evidence type="ECO:0000256" key="2">
    <source>
        <dbReference type="ARBA" id="ARBA00020055"/>
    </source>
</evidence>
<feature type="compositionally biased region" description="Polar residues" evidence="6">
    <location>
        <begin position="309"/>
        <end position="320"/>
    </location>
</feature>
<feature type="region of interest" description="Disordered" evidence="6">
    <location>
        <begin position="415"/>
        <end position="434"/>
    </location>
</feature>
<feature type="compositionally biased region" description="Basic and acidic residues" evidence="6">
    <location>
        <begin position="420"/>
        <end position="429"/>
    </location>
</feature>
<protein>
    <recommendedName>
        <fullName evidence="2">Protein aurora borealis</fullName>
    </recommendedName>
</protein>
<keyword evidence="3" id="KW-0132">Cell division</keyword>
<reference evidence="7" key="1">
    <citation type="submission" date="2022-03" db="EMBL/GenBank/DDBJ databases">
        <authorList>
            <person name="Martin C."/>
        </authorList>
    </citation>
    <scope>NUCLEOTIDE SEQUENCE</scope>
</reference>
<dbReference type="GO" id="GO:0005737">
    <property type="term" value="C:cytoplasm"/>
    <property type="evidence" value="ECO:0007669"/>
    <property type="project" value="TreeGrafter"/>
</dbReference>
<evidence type="ECO:0000313" key="7">
    <source>
        <dbReference type="EMBL" id="CAH1787865.1"/>
    </source>
</evidence>
<comment type="caution">
    <text evidence="7">The sequence shown here is derived from an EMBL/GenBank/DDBJ whole genome shotgun (WGS) entry which is preliminary data.</text>
</comment>
<keyword evidence="8" id="KW-1185">Reference proteome</keyword>
<feature type="compositionally biased region" description="Polar residues" evidence="6">
    <location>
        <begin position="30"/>
        <end position="44"/>
    </location>
</feature>
<evidence type="ECO:0000256" key="3">
    <source>
        <dbReference type="ARBA" id="ARBA00022618"/>
    </source>
</evidence>
<keyword evidence="5" id="KW-0131">Cell cycle</keyword>
<feature type="region of interest" description="Disordered" evidence="6">
    <location>
        <begin position="1"/>
        <end position="44"/>
    </location>
</feature>
<evidence type="ECO:0000256" key="6">
    <source>
        <dbReference type="SAM" id="MobiDB-lite"/>
    </source>
</evidence>
<evidence type="ECO:0000313" key="8">
    <source>
        <dbReference type="Proteomes" id="UP000749559"/>
    </source>
</evidence>
<dbReference type="GO" id="GO:0007088">
    <property type="term" value="P:regulation of mitotic nuclear division"/>
    <property type="evidence" value="ECO:0007669"/>
    <property type="project" value="TreeGrafter"/>
</dbReference>
<sequence length="712" mass="77800">MESTPGKTTSSKSPNDFNAAISAHIPYKQKTPSPNIPTTLARTPINMNRSPHVKMFPGLHDSISKNRAPKTTSPLVYSSNTNKIQTPKNIFKTPSGVQYSSPANRTPSVGPTPNPFEAHLMDRMDMPMFSPNVFAKTSTPSSDDKATPNKLFQWNIDQKAVLYPADIDEMPNQQSTITHDHETENNVQSQIDTFFKSGIIAPSPWSGAKEGKGSVLRGINSEDKSASPACTSLSGSLVLPGKKSVSCQTALSIPMDLDLQRILGEYYTQNDSDDGSQDVLSTSSLRRKLFFQGETSQPLSPVKQEKISSDQSEGLHSPNVSPLKCVTPEQQKYSATKTPNSMQFSSSPKIVHKGASNMATPVFQRCSIGSGDHFSSPELSPIGHDRKMKTPGSDGSEDVFAIPPIPTGLSKNFECTPSGGDHKNQRPDSPKLSPIKFSFTVEDKDEDNGDIPGIEKMSATNNTFTDEGEHPRYAVQMDMDEEHESTSRCSTSDTQQKPCGLSTIKEFSNTDMECTNQDTASHTNLTNQDTGYQTCSLQMTNQDTGQFSNSANQEIGQFTCLTNQKPVNGNTSQEFSQSSEQYSQDEEGIHHTDLTTQMGGLPMSSNSDTGLDSLFEEEKENYFSVSHQPQDKYLKPRILGRSFGMINTNTDIVNTCEAKVASYDSNIRGVVPQHGARLNPRIIENAGSSGFPWQPLGSSTPHKVDMETGNIQ</sequence>
<feature type="region of interest" description="Disordered" evidence="6">
    <location>
        <begin position="369"/>
        <end position="395"/>
    </location>
</feature>
<dbReference type="PANTHER" id="PTHR14728:SF2">
    <property type="entry name" value="PROTEIN AURORA BOREALIS"/>
    <property type="match status" value="1"/>
</dbReference>
<dbReference type="InterPro" id="IPR023252">
    <property type="entry name" value="Aurora_borealis_protein"/>
</dbReference>
<dbReference type="Proteomes" id="UP000749559">
    <property type="component" value="Unassembled WGS sequence"/>
</dbReference>
<dbReference type="Pfam" id="PF15280">
    <property type="entry name" value="BORA_N"/>
    <property type="match status" value="1"/>
</dbReference>
<feature type="compositionally biased region" description="Low complexity" evidence="6">
    <location>
        <begin position="1"/>
        <end position="14"/>
    </location>
</feature>
<organism evidence="7 8">
    <name type="scientific">Owenia fusiformis</name>
    <name type="common">Polychaete worm</name>
    <dbReference type="NCBI Taxonomy" id="6347"/>
    <lineage>
        <taxon>Eukaryota</taxon>
        <taxon>Metazoa</taxon>
        <taxon>Spiralia</taxon>
        <taxon>Lophotrochozoa</taxon>
        <taxon>Annelida</taxon>
        <taxon>Polychaeta</taxon>
        <taxon>Sedentaria</taxon>
        <taxon>Canalipalpata</taxon>
        <taxon>Sabellida</taxon>
        <taxon>Oweniida</taxon>
        <taxon>Oweniidae</taxon>
        <taxon>Owenia</taxon>
    </lineage>
</organism>
<evidence type="ECO:0000256" key="1">
    <source>
        <dbReference type="ARBA" id="ARBA00010963"/>
    </source>
</evidence>
<name>A0A8J1V0B0_OWEFU</name>
<dbReference type="EMBL" id="CAIIXF020000006">
    <property type="protein sequence ID" value="CAH1787865.1"/>
    <property type="molecule type" value="Genomic_DNA"/>
</dbReference>
<dbReference type="PRINTS" id="PR02038">
    <property type="entry name" value="AURORABORA"/>
</dbReference>
<proteinExistence type="inferred from homology"/>
<gene>
    <name evidence="7" type="ORF">OFUS_LOCUS13495</name>
</gene>
<dbReference type="GO" id="GO:0060236">
    <property type="term" value="P:regulation of mitotic spindle organization"/>
    <property type="evidence" value="ECO:0007669"/>
    <property type="project" value="TreeGrafter"/>
</dbReference>
<evidence type="ECO:0000256" key="4">
    <source>
        <dbReference type="ARBA" id="ARBA00022776"/>
    </source>
</evidence>
<dbReference type="PANTHER" id="PTHR14728">
    <property type="entry name" value="PROTEIN AURORA BOREALIS"/>
    <property type="match status" value="1"/>
</dbReference>
<feature type="region of interest" description="Disordered" evidence="6">
    <location>
        <begin position="689"/>
        <end position="712"/>
    </location>
</feature>
<dbReference type="GO" id="GO:0005634">
    <property type="term" value="C:nucleus"/>
    <property type="evidence" value="ECO:0007669"/>
    <property type="project" value="TreeGrafter"/>
</dbReference>
<dbReference type="AlphaFoldDB" id="A0A8J1V0B0"/>
<accession>A0A8J1V0B0</accession>
<dbReference type="GO" id="GO:0019901">
    <property type="term" value="F:protein kinase binding"/>
    <property type="evidence" value="ECO:0007669"/>
    <property type="project" value="TreeGrafter"/>
</dbReference>
<evidence type="ECO:0000256" key="5">
    <source>
        <dbReference type="ARBA" id="ARBA00023306"/>
    </source>
</evidence>
<feature type="region of interest" description="Disordered" evidence="6">
    <location>
        <begin position="443"/>
        <end position="467"/>
    </location>
</feature>